<evidence type="ECO:0000256" key="1">
    <source>
        <dbReference type="ARBA" id="ARBA00004429"/>
    </source>
</evidence>
<keyword evidence="7 8" id="KW-0472">Membrane</keyword>
<feature type="transmembrane region" description="Helical" evidence="8">
    <location>
        <begin position="441"/>
        <end position="462"/>
    </location>
</feature>
<evidence type="ECO:0000256" key="6">
    <source>
        <dbReference type="ARBA" id="ARBA00022989"/>
    </source>
</evidence>
<organism evidence="9 10">
    <name type="scientific">Riccia fluitans</name>
    <dbReference type="NCBI Taxonomy" id="41844"/>
    <lineage>
        <taxon>Eukaryota</taxon>
        <taxon>Viridiplantae</taxon>
        <taxon>Streptophyta</taxon>
        <taxon>Embryophyta</taxon>
        <taxon>Marchantiophyta</taxon>
        <taxon>Marchantiopsida</taxon>
        <taxon>Marchantiidae</taxon>
        <taxon>Marchantiales</taxon>
        <taxon>Ricciaceae</taxon>
        <taxon>Riccia</taxon>
    </lineage>
</organism>
<keyword evidence="5 8" id="KW-0812">Transmembrane</keyword>
<gene>
    <name evidence="9" type="ORF">R1flu_026835</name>
</gene>
<keyword evidence="6 8" id="KW-1133">Transmembrane helix</keyword>
<feature type="transmembrane region" description="Helical" evidence="8">
    <location>
        <begin position="495"/>
        <end position="514"/>
    </location>
</feature>
<evidence type="ECO:0000256" key="4">
    <source>
        <dbReference type="ARBA" id="ARBA00022519"/>
    </source>
</evidence>
<feature type="transmembrane region" description="Helical" evidence="8">
    <location>
        <begin position="180"/>
        <end position="206"/>
    </location>
</feature>
<dbReference type="PANTHER" id="PTHR47715">
    <property type="entry name" value="TRYPTOPHAN/TYROSINE PERMEASE"/>
    <property type="match status" value="1"/>
</dbReference>
<evidence type="ECO:0000313" key="9">
    <source>
        <dbReference type="EMBL" id="KAL2608262.1"/>
    </source>
</evidence>
<keyword evidence="2" id="KW-0813">Transport</keyword>
<comment type="subcellular location">
    <subcellularLocation>
        <location evidence="1">Cell inner membrane</location>
        <topology evidence="1">Multi-pass membrane protein</topology>
    </subcellularLocation>
</comment>
<keyword evidence="4" id="KW-0997">Cell inner membrane</keyword>
<evidence type="ECO:0000256" key="8">
    <source>
        <dbReference type="SAM" id="Phobius"/>
    </source>
</evidence>
<feature type="transmembrane region" description="Helical" evidence="8">
    <location>
        <begin position="218"/>
        <end position="238"/>
    </location>
</feature>
<feature type="transmembrane region" description="Helical" evidence="8">
    <location>
        <begin position="398"/>
        <end position="421"/>
    </location>
</feature>
<evidence type="ECO:0000256" key="7">
    <source>
        <dbReference type="ARBA" id="ARBA00023136"/>
    </source>
</evidence>
<dbReference type="GO" id="GO:0005886">
    <property type="term" value="C:plasma membrane"/>
    <property type="evidence" value="ECO:0007669"/>
    <property type="project" value="UniProtKB-SubCell"/>
</dbReference>
<evidence type="ECO:0008006" key="11">
    <source>
        <dbReference type="Google" id="ProtNLM"/>
    </source>
</evidence>
<feature type="transmembrane region" description="Helical" evidence="8">
    <location>
        <begin position="520"/>
        <end position="539"/>
    </location>
</feature>
<sequence>MLPHAASTLSASRFGSLLQERNACTEARKYTIRVLNLSTSRSSRRNVAKNLATPSRRSLKIVVSAESASVSPGRDVPPSPLRDLDVTRENVDTRLVSPVGGSSEFARSLANELEAHQGSFRRGVGGNTLGPHALTLEPDDTTNEFQELHFREVGRKYGNAVVKELKNAEENSPDVGIRTLVSAMALIMGTAVGPGILGLPAATLAAGIPASSFMVIGAWVYVTCSILLVAEISCAVMAEKGQKEVSFTGLVESTLGHGGARLVAMVYASLNYALLVACVAGLGSILHGWVPVPAAGFWSAASAVVVGGLVAFSPFKILDRFNRALCGLMLAAISSLVAIGLCAGRETVASSSRLFSSFSFSSTFSAVPVTVLTLGFHVITPVICKVMKGKPQEARKAILLGGAVPLAMVLAWNGVVLSLAGTNRSNGLDPIKLLLSLNRSAAPAVQAFAFAALGTTLIGYAVSFPKQLADTAQIFSQGARQLVEKERADGDIRPLLWALCPPTLAAILWPTAFASALDFAGVYANCFLFGILPPLMAWIHRYHHNKEGNVSSGENQILVPGGKLLLIVLFGDIEAWLAIHTLHLCIIQMIGFRCEAGVVSSNCDRLEEQTKRNSRRLTATAANVRSGDVVMSLADLIQTEIFLTSKKIMYRSKGLLRQDFYVNKICITTKRNLQTQRK</sequence>
<dbReference type="PANTHER" id="PTHR47715:SF1">
    <property type="entry name" value="TRYPTOPHAN_TYROSINE PERMEASE"/>
    <property type="match status" value="1"/>
</dbReference>
<keyword evidence="3" id="KW-1003">Cell membrane</keyword>
<dbReference type="Proteomes" id="UP001605036">
    <property type="component" value="Unassembled WGS sequence"/>
</dbReference>
<proteinExistence type="predicted"/>
<dbReference type="InterPro" id="IPR018227">
    <property type="entry name" value="Amino_acid_transport_2"/>
</dbReference>
<feature type="transmembrane region" description="Helical" evidence="8">
    <location>
        <begin position="324"/>
        <end position="344"/>
    </location>
</feature>
<protein>
    <recommendedName>
        <fullName evidence="11">Tyrosine-specific transport protein</fullName>
    </recommendedName>
</protein>
<name>A0ABD1XH31_9MARC</name>
<dbReference type="Gene3D" id="1.20.1740.10">
    <property type="entry name" value="Amino acid/polyamine transporter I"/>
    <property type="match status" value="1"/>
</dbReference>
<comment type="caution">
    <text evidence="9">The sequence shown here is derived from an EMBL/GenBank/DDBJ whole genome shotgun (WGS) entry which is preliminary data.</text>
</comment>
<evidence type="ECO:0000256" key="2">
    <source>
        <dbReference type="ARBA" id="ARBA00022448"/>
    </source>
</evidence>
<evidence type="ECO:0000256" key="5">
    <source>
        <dbReference type="ARBA" id="ARBA00022692"/>
    </source>
</evidence>
<dbReference type="Pfam" id="PF03222">
    <property type="entry name" value="Trp_Tyr_perm"/>
    <property type="match status" value="1"/>
</dbReference>
<feature type="transmembrane region" description="Helical" evidence="8">
    <location>
        <begin position="292"/>
        <end position="312"/>
    </location>
</feature>
<feature type="transmembrane region" description="Helical" evidence="8">
    <location>
        <begin position="259"/>
        <end position="286"/>
    </location>
</feature>
<dbReference type="EMBL" id="JBHFFA010000008">
    <property type="protein sequence ID" value="KAL2608262.1"/>
    <property type="molecule type" value="Genomic_DNA"/>
</dbReference>
<feature type="transmembrane region" description="Helical" evidence="8">
    <location>
        <begin position="364"/>
        <end position="386"/>
    </location>
</feature>
<reference evidence="9 10" key="1">
    <citation type="submission" date="2024-09" db="EMBL/GenBank/DDBJ databases">
        <title>Chromosome-scale assembly of Riccia fluitans.</title>
        <authorList>
            <person name="Paukszto L."/>
            <person name="Sawicki J."/>
            <person name="Karawczyk K."/>
            <person name="Piernik-Szablinska J."/>
            <person name="Szczecinska M."/>
            <person name="Mazdziarz M."/>
        </authorList>
    </citation>
    <scope>NUCLEOTIDE SEQUENCE [LARGE SCALE GENOMIC DNA]</scope>
    <source>
        <strain evidence="9">Rf_01</strain>
        <tissue evidence="9">Aerial parts of the thallus</tissue>
    </source>
</reference>
<evidence type="ECO:0000256" key="3">
    <source>
        <dbReference type="ARBA" id="ARBA00022475"/>
    </source>
</evidence>
<dbReference type="AlphaFoldDB" id="A0ABD1XH31"/>
<accession>A0ABD1XH31</accession>
<evidence type="ECO:0000313" key="10">
    <source>
        <dbReference type="Proteomes" id="UP001605036"/>
    </source>
</evidence>
<keyword evidence="10" id="KW-1185">Reference proteome</keyword>